<keyword evidence="2" id="KW-1185">Reference proteome</keyword>
<dbReference type="AlphaFoldDB" id="A0AAV5JE06"/>
<gene>
    <name evidence="1" type="ORF">SLEP1_g22059</name>
</gene>
<dbReference type="EMBL" id="BPVZ01000032">
    <property type="protein sequence ID" value="GKV10738.1"/>
    <property type="molecule type" value="Genomic_DNA"/>
</dbReference>
<evidence type="ECO:0000313" key="1">
    <source>
        <dbReference type="EMBL" id="GKV10738.1"/>
    </source>
</evidence>
<sequence>MGLSSFSSSFAHLSGRSGRFLWRKLFVTTVRLRCLQALIILGEDTWLALY</sequence>
<protein>
    <submittedName>
        <fullName evidence="1">Uncharacterized protein</fullName>
    </submittedName>
</protein>
<dbReference type="Proteomes" id="UP001054252">
    <property type="component" value="Unassembled WGS sequence"/>
</dbReference>
<accession>A0AAV5JE06</accession>
<organism evidence="1 2">
    <name type="scientific">Rubroshorea leprosula</name>
    <dbReference type="NCBI Taxonomy" id="152421"/>
    <lineage>
        <taxon>Eukaryota</taxon>
        <taxon>Viridiplantae</taxon>
        <taxon>Streptophyta</taxon>
        <taxon>Embryophyta</taxon>
        <taxon>Tracheophyta</taxon>
        <taxon>Spermatophyta</taxon>
        <taxon>Magnoliopsida</taxon>
        <taxon>eudicotyledons</taxon>
        <taxon>Gunneridae</taxon>
        <taxon>Pentapetalae</taxon>
        <taxon>rosids</taxon>
        <taxon>malvids</taxon>
        <taxon>Malvales</taxon>
        <taxon>Dipterocarpaceae</taxon>
        <taxon>Rubroshorea</taxon>
    </lineage>
</organism>
<name>A0AAV5JE06_9ROSI</name>
<proteinExistence type="predicted"/>
<comment type="caution">
    <text evidence="1">The sequence shown here is derived from an EMBL/GenBank/DDBJ whole genome shotgun (WGS) entry which is preliminary data.</text>
</comment>
<evidence type="ECO:0000313" key="2">
    <source>
        <dbReference type="Proteomes" id="UP001054252"/>
    </source>
</evidence>
<reference evidence="1 2" key="1">
    <citation type="journal article" date="2021" name="Commun. Biol.">
        <title>The genome of Shorea leprosula (Dipterocarpaceae) highlights the ecological relevance of drought in aseasonal tropical rainforests.</title>
        <authorList>
            <person name="Ng K.K.S."/>
            <person name="Kobayashi M.J."/>
            <person name="Fawcett J.A."/>
            <person name="Hatakeyama M."/>
            <person name="Paape T."/>
            <person name="Ng C.H."/>
            <person name="Ang C.C."/>
            <person name="Tnah L.H."/>
            <person name="Lee C.T."/>
            <person name="Nishiyama T."/>
            <person name="Sese J."/>
            <person name="O'Brien M.J."/>
            <person name="Copetti D."/>
            <person name="Mohd Noor M.I."/>
            <person name="Ong R.C."/>
            <person name="Putra M."/>
            <person name="Sireger I.Z."/>
            <person name="Indrioko S."/>
            <person name="Kosugi Y."/>
            <person name="Izuno A."/>
            <person name="Isagi Y."/>
            <person name="Lee S.L."/>
            <person name="Shimizu K.K."/>
        </authorList>
    </citation>
    <scope>NUCLEOTIDE SEQUENCE [LARGE SCALE GENOMIC DNA]</scope>
    <source>
        <strain evidence="1">214</strain>
    </source>
</reference>